<dbReference type="EMBL" id="VIRB01000129">
    <property type="protein sequence ID" value="NDO70993.1"/>
    <property type="molecule type" value="Genomic_DNA"/>
</dbReference>
<dbReference type="Proteomes" id="UP000474104">
    <property type="component" value="Unassembled WGS sequence"/>
</dbReference>
<gene>
    <name evidence="1" type="ORF">FMM80_20985</name>
</gene>
<accession>A0A9X5CB21</accession>
<reference evidence="1 2" key="1">
    <citation type="submission" date="2019-07" db="EMBL/GenBank/DDBJ databases">
        <title>Draft genome sequences of 15 bacterial species constituting the stable defined intestinal microbiota of the GM15 gnotobiotic mouse model.</title>
        <authorList>
            <person name="Elie C."/>
            <person name="Mathieu A."/>
            <person name="Saliou A."/>
            <person name="Darnaud M."/>
            <person name="Leulier F."/>
            <person name="Tamellini A."/>
        </authorList>
    </citation>
    <scope>NUCLEOTIDE SEQUENCE [LARGE SCALE GENOMIC DNA]</scope>
    <source>
        <strain evidence="2">ASF 502</strain>
    </source>
</reference>
<dbReference type="AlphaFoldDB" id="A0A9X5CB21"/>
<comment type="caution">
    <text evidence="1">The sequence shown here is derived from an EMBL/GenBank/DDBJ whole genome shotgun (WGS) entry which is preliminary data.</text>
</comment>
<dbReference type="RefSeq" id="WP_004079824.1">
    <property type="nucleotide sequence ID" value="NZ_VIRB01000129.1"/>
</dbReference>
<sequence>MKNFFKTKDEWDSAHSHIWVYGATAEQVIDAAKKYEDYEEYFFNGTEDDGLVYFDMDSGDNRGMCDELSAHIEGAVFFGFCSWDENDFYASKNGSHFTGYSVRTDESPFIDEPSILEDFEEEDFCELQYEGIFCWEFTVLDEKGKELFSIGSGDFALQEIDDIWNKR</sequence>
<dbReference type="OrthoDB" id="1885452at2"/>
<protein>
    <submittedName>
        <fullName evidence="1">Uncharacterized protein</fullName>
    </submittedName>
</protein>
<name>A0A9X5CB21_9FIRM</name>
<organism evidence="1 2">
    <name type="scientific">Schaedlerella arabinosiphila</name>
    <dbReference type="NCBI Taxonomy" id="2044587"/>
    <lineage>
        <taxon>Bacteria</taxon>
        <taxon>Bacillati</taxon>
        <taxon>Bacillota</taxon>
        <taxon>Clostridia</taxon>
        <taxon>Lachnospirales</taxon>
        <taxon>Lachnospiraceae</taxon>
        <taxon>Schaedlerella</taxon>
    </lineage>
</organism>
<proteinExistence type="predicted"/>
<evidence type="ECO:0000313" key="1">
    <source>
        <dbReference type="EMBL" id="NDO70993.1"/>
    </source>
</evidence>
<evidence type="ECO:0000313" key="2">
    <source>
        <dbReference type="Proteomes" id="UP000474104"/>
    </source>
</evidence>